<evidence type="ECO:0000256" key="1">
    <source>
        <dbReference type="ARBA" id="ARBA00022574"/>
    </source>
</evidence>
<dbReference type="GO" id="GO:0035097">
    <property type="term" value="C:histone methyltransferase complex"/>
    <property type="evidence" value="ECO:0007669"/>
    <property type="project" value="UniProtKB-ARBA"/>
</dbReference>
<feature type="repeat" description="WD" evidence="3">
    <location>
        <begin position="977"/>
        <end position="1018"/>
    </location>
</feature>
<dbReference type="RefSeq" id="XP_002484554.1">
    <property type="nucleotide sequence ID" value="XM_002484509.1"/>
</dbReference>
<dbReference type="InParanoid" id="B8MIB7"/>
<feature type="repeat" description="WD" evidence="3">
    <location>
        <begin position="935"/>
        <end position="976"/>
    </location>
</feature>
<gene>
    <name evidence="5" type="ORF">TSTA_040800</name>
</gene>
<dbReference type="VEuPathDB" id="FungiDB:TSTA_040800"/>
<evidence type="ECO:0000256" key="3">
    <source>
        <dbReference type="PROSITE-ProRule" id="PRU00221"/>
    </source>
</evidence>
<feature type="repeat" description="WD" evidence="3">
    <location>
        <begin position="893"/>
        <end position="934"/>
    </location>
</feature>
<dbReference type="OrthoDB" id="674604at2759"/>
<dbReference type="PANTHER" id="PTHR19848:SF8">
    <property type="entry name" value="F-BOX AND WD REPEAT DOMAIN CONTAINING 7"/>
    <property type="match status" value="1"/>
</dbReference>
<dbReference type="InterPro" id="IPR001680">
    <property type="entry name" value="WD40_rpt"/>
</dbReference>
<feature type="repeat" description="WD" evidence="3">
    <location>
        <begin position="1019"/>
        <end position="1060"/>
    </location>
</feature>
<feature type="domain" description="NACHT" evidence="4">
    <location>
        <begin position="79"/>
        <end position="227"/>
    </location>
</feature>
<keyword evidence="1 3" id="KW-0853">WD repeat</keyword>
<dbReference type="GeneID" id="8098899"/>
<name>B8MIB7_TALSN</name>
<feature type="repeat" description="WD" evidence="3">
    <location>
        <begin position="767"/>
        <end position="808"/>
    </location>
</feature>
<dbReference type="InterPro" id="IPR020472">
    <property type="entry name" value="WD40_PAC1"/>
</dbReference>
<dbReference type="AlphaFoldDB" id="B8MIB7"/>
<dbReference type="Pfam" id="PF24883">
    <property type="entry name" value="NPHP3_N"/>
    <property type="match status" value="1"/>
</dbReference>
<dbReference type="PROSITE" id="PS00678">
    <property type="entry name" value="WD_REPEATS_1"/>
    <property type="match status" value="10"/>
</dbReference>
<dbReference type="EMBL" id="EQ962657">
    <property type="protein sequence ID" value="EED14601.1"/>
    <property type="molecule type" value="Genomic_DNA"/>
</dbReference>
<feature type="repeat" description="WD" evidence="3">
    <location>
        <begin position="599"/>
        <end position="640"/>
    </location>
</feature>
<dbReference type="InterPro" id="IPR015943">
    <property type="entry name" value="WD40/YVTN_repeat-like_dom_sf"/>
</dbReference>
<dbReference type="eggNOG" id="KOG0271">
    <property type="taxonomic scope" value="Eukaryota"/>
</dbReference>
<dbReference type="InterPro" id="IPR007111">
    <property type="entry name" value="NACHT_NTPase"/>
</dbReference>
<dbReference type="InterPro" id="IPR036322">
    <property type="entry name" value="WD40_repeat_dom_sf"/>
</dbReference>
<dbReference type="InterPro" id="IPR019775">
    <property type="entry name" value="WD40_repeat_CS"/>
</dbReference>
<dbReference type="HOGENOM" id="CLU_000288_6_16_1"/>
<dbReference type="PhylomeDB" id="B8MIB7"/>
<proteinExistence type="predicted"/>
<organism evidence="5 6">
    <name type="scientific">Talaromyces stipitatus (strain ATCC 10500 / CBS 375.48 / QM 6759 / NRRL 1006)</name>
    <name type="common">Penicillium stipitatum</name>
    <dbReference type="NCBI Taxonomy" id="441959"/>
    <lineage>
        <taxon>Eukaryota</taxon>
        <taxon>Fungi</taxon>
        <taxon>Dikarya</taxon>
        <taxon>Ascomycota</taxon>
        <taxon>Pezizomycotina</taxon>
        <taxon>Eurotiomycetes</taxon>
        <taxon>Eurotiomycetidae</taxon>
        <taxon>Eurotiales</taxon>
        <taxon>Trichocomaceae</taxon>
        <taxon>Talaromyces</taxon>
        <taxon>Talaromyces sect. Talaromyces</taxon>
    </lineage>
</organism>
<dbReference type="SUPFAM" id="SSF52540">
    <property type="entry name" value="P-loop containing nucleoside triphosphate hydrolases"/>
    <property type="match status" value="1"/>
</dbReference>
<dbReference type="PRINTS" id="PR00320">
    <property type="entry name" value="GPROTEINBRPT"/>
</dbReference>
<dbReference type="SMART" id="SM00320">
    <property type="entry name" value="WD40"/>
    <property type="match status" value="11"/>
</dbReference>
<keyword evidence="6" id="KW-1185">Reference proteome</keyword>
<sequence>MVSRLEITMVLSRLNFIFRGAAYTTEDIDRFCLRDLRCPDSLVVKNRLKENKDKLLSQSIEWILQDPQYETWRNGDDVSLLWIKGGAGKGKTMMSIGLIEELTRAQHESTVVTYFFCQNADYELNTLEAIIKGLILQLVNQQIVLKESLRSRWDTVNNCFNEDVTSWRTLWNILLEMLDRCNCSRVYMIIDALDECEDDGMADFLKLIVRNGLDHPARIKWMLTSRPLESAERALLAGHDQVQVNLELNSKCVSEAVKTYITYKVDELSHRHRYGETLRREVETELTEKAEGTFLWVSLVCKRLESVCRDEALATIRNLPPGLDRFYEQILNQLRKGEHADVQRCMRLLKAMMLAYRPLKVEEVPSVTGLTDGEDTIIGLVNRCASFIRMRENNIEFVHQSARDYLAGEKGLSILDSHECFGHDEIVLGCLSYLSQWLKVNLIELPRPDATRECLKTLIDEKGNGLLSRVDYAATFWVQHLQNTNRTTNVQNGLTEKGQVSIFLHTKLLEWLECLSLLGRLPQAVDALKVLENISEDATRFLLRHYHTLTHWPLQVYSSAIVFSPESSVVKRENLDKIPVWLRKVPPMEDSWASLIQTLAGHSCPVLTVAFSPDGNQIASGSDDNTIKLWDATTGDLQETLTGHLGRVLTVDFSPDGKQIASGSDDDTIKLWDAATGDLQKTLAGDSRGVVTVAFSPDGKQIASGSHDDTIKLWDATTGDLQKTLADHLSSVCTIAFSPDGKQIASGSLDDTIKLWDATTGDLQKTLAGHSSAVMKVAFSPDGKQIASSSDDKTIKLWDAATGDLQKILAGHSSGVITVAFSPDGKQIASGSNDKTIKFWDAATGDLQKTLAGHSSAVVTVAFSSDGKQIASGSYDCTIKRWDATTGNLQKTLVGHSGLVQTVAFSPDGKQIASGSLDDTIKLWDATTGDLQKTLAGHSSAVMKVAFSPDGKQIASGSEDDTIKLWDAATGDLQKTLAVHSSAVVTVAFSPDGKQIASGSDDNTIKLWDATTGNLQKTLVGHSGLVQTVAFSPDGKQIASVSDDKTIKVWDIAKSLKASQYLGHTFSSHFKSRSWKEIKTSEQVYTIKFSADHRYLETDIGPIILESIPIDRQDMSLDSLRHLYVRNQWICYGGMPIIRLLSDSRPISYDVQGDQVAVGFLNGQVLSFDINRCSLQSILGSHTIASGTRQRKTYPGEHFVKAIPYLVTGRS</sequence>
<dbReference type="PROSITE" id="PS50837">
    <property type="entry name" value="NACHT"/>
    <property type="match status" value="1"/>
</dbReference>
<keyword evidence="2" id="KW-0677">Repeat</keyword>
<dbReference type="OMA" id="RWDNTIG"/>
<dbReference type="PANTHER" id="PTHR19848">
    <property type="entry name" value="WD40 REPEAT PROTEIN"/>
    <property type="match status" value="1"/>
</dbReference>
<dbReference type="CDD" id="cd00200">
    <property type="entry name" value="WD40"/>
    <property type="match status" value="2"/>
</dbReference>
<evidence type="ECO:0000313" key="6">
    <source>
        <dbReference type="Proteomes" id="UP000001745"/>
    </source>
</evidence>
<accession>B8MIB7</accession>
<dbReference type="FunFam" id="3.40.50.300:FF:001638">
    <property type="entry name" value="NACHT and WD40 domain protein"/>
    <property type="match status" value="1"/>
</dbReference>
<dbReference type="PROSITE" id="PS50294">
    <property type="entry name" value="WD_REPEATS_REGION"/>
    <property type="match status" value="11"/>
</dbReference>
<reference evidence="6" key="1">
    <citation type="journal article" date="2015" name="Genome Announc.">
        <title>Genome sequence of the AIDS-associated pathogen Penicillium marneffei (ATCC18224) and its near taxonomic relative Talaromyces stipitatus (ATCC10500).</title>
        <authorList>
            <person name="Nierman W.C."/>
            <person name="Fedorova-Abrams N.D."/>
            <person name="Andrianopoulos A."/>
        </authorList>
    </citation>
    <scope>NUCLEOTIDE SEQUENCE [LARGE SCALE GENOMIC DNA]</scope>
    <source>
        <strain evidence="6">ATCC 10500 / CBS 375.48 / QM 6759 / NRRL 1006</strain>
    </source>
</reference>
<dbReference type="STRING" id="441959.B8MIB7"/>
<protein>
    <submittedName>
        <fullName evidence="5">G-protein beta WD-40 repeats containing protein, putative</fullName>
    </submittedName>
</protein>
<dbReference type="InterPro" id="IPR056884">
    <property type="entry name" value="NPHP3-like_N"/>
</dbReference>
<evidence type="ECO:0000313" key="5">
    <source>
        <dbReference type="EMBL" id="EED14601.1"/>
    </source>
</evidence>
<dbReference type="Pfam" id="PF00400">
    <property type="entry name" value="WD40"/>
    <property type="match status" value="11"/>
</dbReference>
<dbReference type="SUPFAM" id="SSF50978">
    <property type="entry name" value="WD40 repeat-like"/>
    <property type="match status" value="2"/>
</dbReference>
<dbReference type="PROSITE" id="PS50082">
    <property type="entry name" value="WD_REPEATS_2"/>
    <property type="match status" value="11"/>
</dbReference>
<feature type="repeat" description="WD" evidence="3">
    <location>
        <begin position="809"/>
        <end position="850"/>
    </location>
</feature>
<feature type="repeat" description="WD" evidence="3">
    <location>
        <begin position="683"/>
        <end position="724"/>
    </location>
</feature>
<dbReference type="Gene3D" id="3.40.50.300">
    <property type="entry name" value="P-loop containing nucleotide triphosphate hydrolases"/>
    <property type="match status" value="1"/>
</dbReference>
<dbReference type="Proteomes" id="UP000001745">
    <property type="component" value="Unassembled WGS sequence"/>
</dbReference>
<feature type="repeat" description="WD" evidence="3">
    <location>
        <begin position="641"/>
        <end position="682"/>
    </location>
</feature>
<dbReference type="Gene3D" id="2.130.10.10">
    <property type="entry name" value="YVTN repeat-like/Quinoprotein amine dehydrogenase"/>
    <property type="match status" value="5"/>
</dbReference>
<feature type="repeat" description="WD" evidence="3">
    <location>
        <begin position="851"/>
        <end position="892"/>
    </location>
</feature>
<dbReference type="FunFam" id="2.130.10.10:FF:000228">
    <property type="entry name" value="COMPASS-like H3K4 histone methylase component WDR5A"/>
    <property type="match status" value="1"/>
</dbReference>
<evidence type="ECO:0000256" key="2">
    <source>
        <dbReference type="ARBA" id="ARBA00022737"/>
    </source>
</evidence>
<evidence type="ECO:0000259" key="4">
    <source>
        <dbReference type="PROSITE" id="PS50837"/>
    </source>
</evidence>
<dbReference type="InterPro" id="IPR027417">
    <property type="entry name" value="P-loop_NTPase"/>
</dbReference>
<feature type="repeat" description="WD" evidence="3">
    <location>
        <begin position="725"/>
        <end position="766"/>
    </location>
</feature>